<sequence>MSITEKISKLTEIKGVRVPMASSILTVYDPTSYAVIDYRVLRSLPKADPTLIDPNNYTKYAHWLLNYQNDEQIYEEYLNTVRNIATNQGITPREVDMGLWKYDKETVSP</sequence>
<protein>
    <submittedName>
        <fullName evidence="1">Uncharacterized protein</fullName>
    </submittedName>
</protein>
<dbReference type="GeneID" id="54989042"/>
<reference evidence="1" key="1">
    <citation type="journal article" date="2016" name="Virology">
        <title>Vesicle-like virion of Haloarcula hispanica pleomorphic virus 3 preserves high infectivity in saturated salt.</title>
        <authorList>
            <person name="Demina T.A."/>
            <person name="Atanasova N.S."/>
            <person name="Pietila M.K."/>
            <person name="Oksanen H.M."/>
            <person name="Bamford D.H."/>
        </authorList>
    </citation>
    <scope>NUCLEOTIDE SEQUENCE [LARGE SCALE GENOMIC DNA]</scope>
    <source>
        <strain evidence="1">A</strain>
    </source>
</reference>
<dbReference type="Proteomes" id="UP000241949">
    <property type="component" value="Segment"/>
</dbReference>
<dbReference type="EMBL" id="KX344510">
    <property type="protein sequence ID" value="ANW09678.1"/>
    <property type="molecule type" value="Genomic_DNA"/>
</dbReference>
<organism evidence="1">
    <name type="scientific">Haloarcula hispanica pleomorphic virus 3</name>
    <dbReference type="NCBI Taxonomy" id="1879051"/>
    <lineage>
        <taxon>Viruses</taxon>
        <taxon>Monodnaviria</taxon>
        <taxon>Trapavirae</taxon>
        <taxon>Saleviricota</taxon>
        <taxon>Huolimaviricetes</taxon>
        <taxon>Haloruvirales</taxon>
        <taxon>Pleolipoviridae</taxon>
        <taxon>Betapleolipovirus</taxon>
        <taxon>Betapleolipovirus thailandense</taxon>
        <taxon>Betapleolipovirus HHPV3</taxon>
    </lineage>
</organism>
<proteinExistence type="predicted"/>
<dbReference type="RefSeq" id="YP_009798580.1">
    <property type="nucleotide sequence ID" value="NC_047928.1"/>
</dbReference>
<evidence type="ECO:0000313" key="1">
    <source>
        <dbReference type="EMBL" id="ANW09678.1"/>
    </source>
</evidence>
<name>A0A1C8V5Z2_9VIRU</name>
<keyword evidence="2" id="KW-1185">Reference proteome</keyword>
<dbReference type="KEGG" id="vg:54989042"/>
<accession>A0A1C8V5Z2</accession>
<evidence type="ECO:0000313" key="2">
    <source>
        <dbReference type="Proteomes" id="UP000241949"/>
    </source>
</evidence>